<dbReference type="Gene3D" id="1.10.10.10">
    <property type="entry name" value="Winged helix-like DNA-binding domain superfamily/Winged helix DNA-binding domain"/>
    <property type="match status" value="1"/>
</dbReference>
<evidence type="ECO:0000313" key="7">
    <source>
        <dbReference type="EMBL" id="TQS45075.1"/>
    </source>
</evidence>
<dbReference type="GO" id="GO:0006352">
    <property type="term" value="P:DNA-templated transcription initiation"/>
    <property type="evidence" value="ECO:0007669"/>
    <property type="project" value="InterPro"/>
</dbReference>
<evidence type="ECO:0000259" key="6">
    <source>
        <dbReference type="Pfam" id="PF08281"/>
    </source>
</evidence>
<comment type="similarity">
    <text evidence="1">Belongs to the sigma-70 factor family. ECF subfamily.</text>
</comment>
<dbReference type="GO" id="GO:0016987">
    <property type="term" value="F:sigma factor activity"/>
    <property type="evidence" value="ECO:0007669"/>
    <property type="project" value="UniProtKB-KW"/>
</dbReference>
<dbReference type="InterPro" id="IPR014284">
    <property type="entry name" value="RNA_pol_sigma-70_dom"/>
</dbReference>
<organism evidence="7 8">
    <name type="scientific">Cryptosporangium phraense</name>
    <dbReference type="NCBI Taxonomy" id="2593070"/>
    <lineage>
        <taxon>Bacteria</taxon>
        <taxon>Bacillati</taxon>
        <taxon>Actinomycetota</taxon>
        <taxon>Actinomycetes</taxon>
        <taxon>Cryptosporangiales</taxon>
        <taxon>Cryptosporangiaceae</taxon>
        <taxon>Cryptosporangium</taxon>
    </lineage>
</organism>
<evidence type="ECO:0000313" key="8">
    <source>
        <dbReference type="Proteomes" id="UP000317982"/>
    </source>
</evidence>
<dbReference type="Proteomes" id="UP000317982">
    <property type="component" value="Unassembled WGS sequence"/>
</dbReference>
<dbReference type="InterPro" id="IPR013324">
    <property type="entry name" value="RNA_pol_sigma_r3/r4-like"/>
</dbReference>
<evidence type="ECO:0000256" key="4">
    <source>
        <dbReference type="ARBA" id="ARBA00023163"/>
    </source>
</evidence>
<evidence type="ECO:0000256" key="1">
    <source>
        <dbReference type="ARBA" id="ARBA00010641"/>
    </source>
</evidence>
<dbReference type="GO" id="GO:0003677">
    <property type="term" value="F:DNA binding"/>
    <property type="evidence" value="ECO:0007669"/>
    <property type="project" value="InterPro"/>
</dbReference>
<dbReference type="OrthoDB" id="3821507at2"/>
<dbReference type="InterPro" id="IPR039425">
    <property type="entry name" value="RNA_pol_sigma-70-like"/>
</dbReference>
<dbReference type="Pfam" id="PF04542">
    <property type="entry name" value="Sigma70_r2"/>
    <property type="match status" value="1"/>
</dbReference>
<reference evidence="7 8" key="1">
    <citation type="submission" date="2019-07" db="EMBL/GenBank/DDBJ databases">
        <title>Cryptosporangium phraense sp. nov., isolated from plant litter.</title>
        <authorList>
            <person name="Suriyachadkun C."/>
        </authorList>
    </citation>
    <scope>NUCLEOTIDE SEQUENCE [LARGE SCALE GENOMIC DNA]</scope>
    <source>
        <strain evidence="7 8">A-T 5661</strain>
    </source>
</reference>
<dbReference type="CDD" id="cd06171">
    <property type="entry name" value="Sigma70_r4"/>
    <property type="match status" value="1"/>
</dbReference>
<keyword evidence="4" id="KW-0804">Transcription</keyword>
<dbReference type="InterPro" id="IPR007627">
    <property type="entry name" value="RNA_pol_sigma70_r2"/>
</dbReference>
<keyword evidence="8" id="KW-1185">Reference proteome</keyword>
<proteinExistence type="inferred from homology"/>
<feature type="domain" description="RNA polymerase sigma-70 region 2" evidence="5">
    <location>
        <begin position="44"/>
        <end position="110"/>
    </location>
</feature>
<dbReference type="Gene3D" id="1.10.1740.10">
    <property type="match status" value="1"/>
</dbReference>
<keyword evidence="3" id="KW-0731">Sigma factor</keyword>
<name>A0A545AWV5_9ACTN</name>
<dbReference type="AlphaFoldDB" id="A0A545AWV5"/>
<dbReference type="InterPro" id="IPR013325">
    <property type="entry name" value="RNA_pol_sigma_r2"/>
</dbReference>
<accession>A0A545AWV5</accession>
<dbReference type="SUPFAM" id="SSF88946">
    <property type="entry name" value="Sigma2 domain of RNA polymerase sigma factors"/>
    <property type="match status" value="1"/>
</dbReference>
<feature type="domain" description="RNA polymerase sigma factor 70 region 4 type 2" evidence="6">
    <location>
        <begin position="144"/>
        <end position="197"/>
    </location>
</feature>
<sequence length="338" mass="36910">MIDDPQWGVELLPPLFRKAVVSTLSSSELVRAAQNGDQESLGQLFDEHYAGMRAVAVAILGSTPEAEDACQDAIATALTRIGQVRDPSAMGSWLKAIVRNNCRMILRSRQPTPLGLSLDRLRSVEATAEADDPAQVLERSATRDWLWAALDQLRPTVRTVALLRWFTDANSYADIAALCGLPVGTVRSRLNEARKQLADLLPLVAGAKHPDVAALTAERSEEAAAVLSAIPRGASLASVQDRWSDRARLVWPNDLLLDGLPGLFGLMHSDHRDGVRYRLAGVVAGKGITIWQHDFLNPADDPFHCPPSATWLLEEDDGQIARVRLLWAARDLEVEKAA</sequence>
<keyword evidence="2" id="KW-0805">Transcription regulation</keyword>
<dbReference type="EMBL" id="VIRS01000006">
    <property type="protein sequence ID" value="TQS45075.1"/>
    <property type="molecule type" value="Genomic_DNA"/>
</dbReference>
<evidence type="ECO:0000256" key="3">
    <source>
        <dbReference type="ARBA" id="ARBA00023082"/>
    </source>
</evidence>
<gene>
    <name evidence="7" type="ORF">FL583_11290</name>
</gene>
<dbReference type="InParanoid" id="A0A545AWV5"/>
<dbReference type="SUPFAM" id="SSF88659">
    <property type="entry name" value="Sigma3 and sigma4 domains of RNA polymerase sigma factors"/>
    <property type="match status" value="1"/>
</dbReference>
<evidence type="ECO:0000259" key="5">
    <source>
        <dbReference type="Pfam" id="PF04542"/>
    </source>
</evidence>
<dbReference type="PANTHER" id="PTHR43133:SF46">
    <property type="entry name" value="RNA POLYMERASE SIGMA-70 FACTOR ECF SUBFAMILY"/>
    <property type="match status" value="1"/>
</dbReference>
<dbReference type="PANTHER" id="PTHR43133">
    <property type="entry name" value="RNA POLYMERASE ECF-TYPE SIGMA FACTO"/>
    <property type="match status" value="1"/>
</dbReference>
<dbReference type="InterPro" id="IPR013249">
    <property type="entry name" value="RNA_pol_sigma70_r4_t2"/>
</dbReference>
<dbReference type="NCBIfam" id="TIGR02937">
    <property type="entry name" value="sigma70-ECF"/>
    <property type="match status" value="1"/>
</dbReference>
<comment type="caution">
    <text evidence="7">The sequence shown here is derived from an EMBL/GenBank/DDBJ whole genome shotgun (WGS) entry which is preliminary data.</text>
</comment>
<dbReference type="InterPro" id="IPR036388">
    <property type="entry name" value="WH-like_DNA-bd_sf"/>
</dbReference>
<evidence type="ECO:0000256" key="2">
    <source>
        <dbReference type="ARBA" id="ARBA00023015"/>
    </source>
</evidence>
<protein>
    <submittedName>
        <fullName evidence="7">Sigma-70 family RNA polymerase sigma factor</fullName>
    </submittedName>
</protein>
<dbReference type="Pfam" id="PF08281">
    <property type="entry name" value="Sigma70_r4_2"/>
    <property type="match status" value="1"/>
</dbReference>